<feature type="compositionally biased region" description="Polar residues" evidence="1">
    <location>
        <begin position="38"/>
        <end position="49"/>
    </location>
</feature>
<evidence type="ECO:0000313" key="2">
    <source>
        <dbReference type="EMBL" id="GIY97005.1"/>
    </source>
</evidence>
<name>A0AAV4XST9_CAEEX</name>
<sequence>MLDNFSVGHPLENDRRFPCQDFQLLVNLFCNSIFTSKKQSLKGNSPNHCTRSEGRHLPPLRGELDHRAACRLLARENDEPISPLLPTGHEHDFEHPSPFRTKNITKLLPKREQLLQQGRFAQTKAPSLAAKQWPFGDGHGRTGRAADFAAKATDELRDSSVAMP</sequence>
<organism evidence="2 3">
    <name type="scientific">Caerostris extrusa</name>
    <name type="common">Bark spider</name>
    <name type="synonym">Caerostris bankana</name>
    <dbReference type="NCBI Taxonomy" id="172846"/>
    <lineage>
        <taxon>Eukaryota</taxon>
        <taxon>Metazoa</taxon>
        <taxon>Ecdysozoa</taxon>
        <taxon>Arthropoda</taxon>
        <taxon>Chelicerata</taxon>
        <taxon>Arachnida</taxon>
        <taxon>Araneae</taxon>
        <taxon>Araneomorphae</taxon>
        <taxon>Entelegynae</taxon>
        <taxon>Araneoidea</taxon>
        <taxon>Araneidae</taxon>
        <taxon>Caerostris</taxon>
    </lineage>
</organism>
<protein>
    <submittedName>
        <fullName evidence="2">Uncharacterized protein</fullName>
    </submittedName>
</protein>
<evidence type="ECO:0000313" key="3">
    <source>
        <dbReference type="Proteomes" id="UP001054945"/>
    </source>
</evidence>
<dbReference type="EMBL" id="BPLR01018109">
    <property type="protein sequence ID" value="GIY97005.1"/>
    <property type="molecule type" value="Genomic_DNA"/>
</dbReference>
<evidence type="ECO:0000256" key="1">
    <source>
        <dbReference type="SAM" id="MobiDB-lite"/>
    </source>
</evidence>
<gene>
    <name evidence="2" type="ORF">CEXT_718081</name>
</gene>
<reference evidence="2 3" key="1">
    <citation type="submission" date="2021-06" db="EMBL/GenBank/DDBJ databases">
        <title>Caerostris extrusa draft genome.</title>
        <authorList>
            <person name="Kono N."/>
            <person name="Arakawa K."/>
        </authorList>
    </citation>
    <scope>NUCLEOTIDE SEQUENCE [LARGE SCALE GENOMIC DNA]</scope>
</reference>
<dbReference type="Proteomes" id="UP001054945">
    <property type="component" value="Unassembled WGS sequence"/>
</dbReference>
<accession>A0AAV4XST9</accession>
<dbReference type="AlphaFoldDB" id="A0AAV4XST9"/>
<keyword evidence="3" id="KW-1185">Reference proteome</keyword>
<feature type="region of interest" description="Disordered" evidence="1">
    <location>
        <begin position="122"/>
        <end position="164"/>
    </location>
</feature>
<proteinExistence type="predicted"/>
<feature type="region of interest" description="Disordered" evidence="1">
    <location>
        <begin position="38"/>
        <end position="57"/>
    </location>
</feature>
<comment type="caution">
    <text evidence="2">The sequence shown here is derived from an EMBL/GenBank/DDBJ whole genome shotgun (WGS) entry which is preliminary data.</text>
</comment>